<organism evidence="7 8">
    <name type="scientific">Clostridium tetani</name>
    <dbReference type="NCBI Taxonomy" id="1513"/>
    <lineage>
        <taxon>Bacteria</taxon>
        <taxon>Bacillati</taxon>
        <taxon>Bacillota</taxon>
        <taxon>Clostridia</taxon>
        <taxon>Eubacteriales</taxon>
        <taxon>Clostridiaceae</taxon>
        <taxon>Clostridium</taxon>
    </lineage>
</organism>
<dbReference type="GO" id="GO:0046872">
    <property type="term" value="F:metal ion binding"/>
    <property type="evidence" value="ECO:0007669"/>
    <property type="project" value="UniProtKB-KW"/>
</dbReference>
<comment type="caution">
    <text evidence="7">The sequence shown here is derived from an EMBL/GenBank/DDBJ whole genome shotgun (WGS) entry which is preliminary data.</text>
</comment>
<keyword evidence="5" id="KW-0694">RNA-binding</keyword>
<dbReference type="GO" id="GO:0003723">
    <property type="term" value="F:RNA binding"/>
    <property type="evidence" value="ECO:0007669"/>
    <property type="project" value="UniProtKB-KW"/>
</dbReference>
<evidence type="ECO:0000256" key="2">
    <source>
        <dbReference type="ARBA" id="ARBA00022723"/>
    </source>
</evidence>
<dbReference type="InterPro" id="IPR012340">
    <property type="entry name" value="NA-bd_OB-fold"/>
</dbReference>
<dbReference type="NCBIfam" id="TIGR00757">
    <property type="entry name" value="RNaseEG"/>
    <property type="match status" value="1"/>
</dbReference>
<evidence type="ECO:0000256" key="3">
    <source>
        <dbReference type="ARBA" id="ARBA00022801"/>
    </source>
</evidence>
<dbReference type="SUPFAM" id="SSF50249">
    <property type="entry name" value="Nucleic acid-binding proteins"/>
    <property type="match status" value="1"/>
</dbReference>
<dbReference type="CDD" id="cd04453">
    <property type="entry name" value="S1_RNase_E"/>
    <property type="match status" value="1"/>
</dbReference>
<dbReference type="SMART" id="SM00316">
    <property type="entry name" value="S1"/>
    <property type="match status" value="1"/>
</dbReference>
<reference evidence="7 8" key="1">
    <citation type="submission" date="2018-06" db="EMBL/GenBank/DDBJ databases">
        <title>Genome conservation of Clostridium tetani.</title>
        <authorList>
            <person name="Bruggemann H."/>
            <person name="Popoff M.R."/>
        </authorList>
    </citation>
    <scope>NUCLEOTIDE SEQUENCE [LARGE SCALE GENOMIC DNA]</scope>
    <source>
        <strain evidence="7 8">2017.061</strain>
    </source>
</reference>
<gene>
    <name evidence="7" type="ORF">DP130_03820</name>
</gene>
<protein>
    <submittedName>
        <fullName evidence="7">Ribonuclease E/G</fullName>
    </submittedName>
</protein>
<name>A0A4Q0VDR3_CLOTA</name>
<evidence type="ECO:0000313" key="7">
    <source>
        <dbReference type="EMBL" id="RXI50116.1"/>
    </source>
</evidence>
<feature type="domain" description="S1 motif" evidence="6">
    <location>
        <begin position="36"/>
        <end position="103"/>
    </location>
</feature>
<dbReference type="PANTHER" id="PTHR30001:SF0">
    <property type="entry name" value="RIBONUCLEASE G"/>
    <property type="match status" value="1"/>
</dbReference>
<proteinExistence type="predicted"/>
<dbReference type="Gene3D" id="2.40.50.140">
    <property type="entry name" value="Nucleic acid-binding proteins"/>
    <property type="match status" value="1"/>
</dbReference>
<dbReference type="GO" id="GO:0004540">
    <property type="term" value="F:RNA nuclease activity"/>
    <property type="evidence" value="ECO:0007669"/>
    <property type="project" value="InterPro"/>
</dbReference>
<dbReference type="InterPro" id="IPR003029">
    <property type="entry name" value="S1_domain"/>
</dbReference>
<dbReference type="Proteomes" id="UP000290921">
    <property type="component" value="Unassembled WGS sequence"/>
</dbReference>
<evidence type="ECO:0000256" key="4">
    <source>
        <dbReference type="ARBA" id="ARBA00022842"/>
    </source>
</evidence>
<dbReference type="PANTHER" id="PTHR30001">
    <property type="entry name" value="RIBONUCLEASE"/>
    <property type="match status" value="1"/>
</dbReference>
<keyword evidence="4" id="KW-0460">Magnesium</keyword>
<dbReference type="GO" id="GO:0005737">
    <property type="term" value="C:cytoplasm"/>
    <property type="evidence" value="ECO:0007669"/>
    <property type="project" value="TreeGrafter"/>
</dbReference>
<evidence type="ECO:0000313" key="8">
    <source>
        <dbReference type="Proteomes" id="UP000290921"/>
    </source>
</evidence>
<dbReference type="RefSeq" id="WP_129029962.1">
    <property type="nucleotide sequence ID" value="NZ_AP026806.1"/>
</dbReference>
<evidence type="ECO:0000259" key="6">
    <source>
        <dbReference type="SMART" id="SM00316"/>
    </source>
</evidence>
<sequence>MKEIFIERQDSVFRIAIKKNNELKECYIEEDTFEPLPGEIYRGIVKNIVPGIKCAFIDIGYKTNCYMYLDRKFRNLDIKKGEEIMVQVLKEPIDKKGAKVTNAVSIPGRYCVLNTLDNELKFSKKINNNDFIKHVQSNINAPKDIGIMIRTKSEEVSIETLKDEINSLYERYLEVKNKMYYSPKVGLLMKGSGILGKILRDKLEDKNTKIYINNGKDYKYIKKYIEDLEDVNVELILHEEKRELLDYYGIEREILKLRNSKVSLKCGGHIVIEKTEAMYVIDINSGKNTKSTSIKDTAFITNKQAAIEIANQIKLRNLSGIIVVDFIDMKDEDKKEEVINLLREGFSEDKSKVVVYPFTELNLVQITRRRMGKVLYEYIDEPCKICNGKGRRIRMSYVEFLIKNEIQKDSAMNHIYIELNEMYEEVVKENLSQFIYEIGATDKNIYLKFSNTDEVFKIEPLVFRSQIDKLKHYKVYP</sequence>
<comment type="cofactor">
    <cofactor evidence="1">
        <name>Mg(2+)</name>
        <dbReference type="ChEBI" id="CHEBI:18420"/>
    </cofactor>
</comment>
<keyword evidence="2" id="KW-0479">Metal-binding</keyword>
<keyword evidence="3" id="KW-0378">Hydrolase</keyword>
<dbReference type="InterPro" id="IPR004659">
    <property type="entry name" value="RNase_E/G"/>
</dbReference>
<dbReference type="EMBL" id="QMAP01000002">
    <property type="protein sequence ID" value="RXI50116.1"/>
    <property type="molecule type" value="Genomic_DNA"/>
</dbReference>
<dbReference type="InterPro" id="IPR019307">
    <property type="entry name" value="RNA-bd_AU-1/RNase_E/G"/>
</dbReference>
<dbReference type="Pfam" id="PF10150">
    <property type="entry name" value="RNase_E_G"/>
    <property type="match status" value="1"/>
</dbReference>
<evidence type="ECO:0000256" key="5">
    <source>
        <dbReference type="ARBA" id="ARBA00022884"/>
    </source>
</evidence>
<evidence type="ECO:0000256" key="1">
    <source>
        <dbReference type="ARBA" id="ARBA00001946"/>
    </source>
</evidence>
<dbReference type="GO" id="GO:0006364">
    <property type="term" value="P:rRNA processing"/>
    <property type="evidence" value="ECO:0007669"/>
    <property type="project" value="TreeGrafter"/>
</dbReference>
<accession>A0A4Q0VDR3</accession>
<dbReference type="GO" id="GO:0016787">
    <property type="term" value="F:hydrolase activity"/>
    <property type="evidence" value="ECO:0007669"/>
    <property type="project" value="UniProtKB-KW"/>
</dbReference>
<dbReference type="AlphaFoldDB" id="A0A4Q0VDR3"/>